<accession>T2GCX5</accession>
<dbReference type="HOGENOM" id="CLU_2896720_0_0_7"/>
<reference evidence="2" key="2">
    <citation type="submission" date="2013-07" db="EMBL/GenBank/DDBJ databases">
        <authorList>
            <person name="Morais-Silva F.O."/>
            <person name="Rezende A.M."/>
            <person name="Pimentel C."/>
            <person name="Resende D.M."/>
            <person name="Santos C.I."/>
            <person name="Clemente C."/>
            <person name="de Oliveira L.M."/>
            <person name="da Silva S.M."/>
            <person name="Costa D.A."/>
            <person name="Varela-Raposo A."/>
            <person name="Horacio E.C.A."/>
            <person name="Matos M."/>
            <person name="Flores O."/>
            <person name="Ruiz J.C."/>
            <person name="Rodrigues-Pousada C."/>
        </authorList>
    </citation>
    <scope>NUCLEOTIDE SEQUENCE [LARGE SCALE GENOMIC DNA]</scope>
    <source>
        <strain evidence="2">ATCC 19364 / DSM 1382 / NCIMB 9332 / VKM B-1759</strain>
    </source>
</reference>
<proteinExistence type="predicted"/>
<dbReference type="Proteomes" id="UP000016587">
    <property type="component" value="Chromosome"/>
</dbReference>
<sequence length="62" mass="6195">MENTAPTAQQSATSLIFSGISFDGLAAYTPAGPEGVTVTTIPARSPAAVQAEDAAALKGFIL</sequence>
<dbReference type="RefSeq" id="WP_021761119.1">
    <property type="nucleotide sequence ID" value="NC_022444.1"/>
</dbReference>
<organism evidence="1 2">
    <name type="scientific">Megalodesulfovibrio gigas (strain ATCC 19364 / DSM 1382 / NCIMB 9332 / VKM B-1759)</name>
    <name type="common">Desulfovibrio gigas</name>
    <dbReference type="NCBI Taxonomy" id="1121448"/>
    <lineage>
        <taxon>Bacteria</taxon>
        <taxon>Pseudomonadati</taxon>
        <taxon>Thermodesulfobacteriota</taxon>
        <taxon>Desulfovibrionia</taxon>
        <taxon>Desulfovibrionales</taxon>
        <taxon>Desulfovibrionaceae</taxon>
        <taxon>Megalodesulfovibrio</taxon>
    </lineage>
</organism>
<evidence type="ECO:0000313" key="1">
    <source>
        <dbReference type="EMBL" id="AGW14138.1"/>
    </source>
</evidence>
<dbReference type="KEGG" id="dgg:DGI_2387"/>
<dbReference type="AlphaFoldDB" id="T2GCX5"/>
<name>T2GCX5_MEGG1</name>
<keyword evidence="2" id="KW-1185">Reference proteome</keyword>
<reference evidence="1 2" key="1">
    <citation type="journal article" date="2013" name="J. Bacteriol.">
        <title>Roles of HynAB and Ech, the only two hydrogenases found in the model sulfate reducer Desulfovibrio gigas.</title>
        <authorList>
            <person name="Morais-Silva F.O."/>
            <person name="Santos C.I."/>
            <person name="Rodrigues R."/>
            <person name="Pereira I.A."/>
            <person name="Rodrigues-Pousada C."/>
        </authorList>
    </citation>
    <scope>NUCLEOTIDE SEQUENCE [LARGE SCALE GENOMIC DNA]</scope>
    <source>
        <strain evidence="2">ATCC 19364 / DSM 1382 / NCIMB 9332 / VKM B-1759</strain>
    </source>
</reference>
<dbReference type="EMBL" id="CP006585">
    <property type="protein sequence ID" value="AGW14138.1"/>
    <property type="molecule type" value="Genomic_DNA"/>
</dbReference>
<dbReference type="PATRIC" id="fig|1121448.10.peg.2341"/>
<protein>
    <submittedName>
        <fullName evidence="1">Uncharacterized protein</fullName>
    </submittedName>
</protein>
<evidence type="ECO:0000313" key="2">
    <source>
        <dbReference type="Proteomes" id="UP000016587"/>
    </source>
</evidence>
<gene>
    <name evidence="1" type="ORF">DGI_2387</name>
</gene>
<dbReference type="STRING" id="1121448.DGI_2387"/>